<evidence type="ECO:0000256" key="5">
    <source>
        <dbReference type="ARBA" id="ARBA00022833"/>
    </source>
</evidence>
<keyword evidence="2" id="KW-0645">Protease</keyword>
<comment type="similarity">
    <text evidence="1">Belongs to the peptidase M10A family.</text>
</comment>
<keyword evidence="5" id="KW-0862">Zinc</keyword>
<dbReference type="InterPro" id="IPR036375">
    <property type="entry name" value="Hemopexin-like_dom_sf"/>
</dbReference>
<dbReference type="SUPFAM" id="SSF47090">
    <property type="entry name" value="PGBD-like"/>
    <property type="match status" value="1"/>
</dbReference>
<evidence type="ECO:0000256" key="2">
    <source>
        <dbReference type="ARBA" id="ARBA00022670"/>
    </source>
</evidence>
<feature type="region of interest" description="Disordered" evidence="8">
    <location>
        <begin position="266"/>
        <end position="293"/>
    </location>
</feature>
<dbReference type="InterPro" id="IPR033739">
    <property type="entry name" value="M10A_MMP"/>
</dbReference>
<protein>
    <recommendedName>
        <fullName evidence="10">Peptidase metallopeptidase domain-containing protein</fullName>
    </recommendedName>
</protein>
<accession>A0ABQ9F4U9</accession>
<evidence type="ECO:0000313" key="11">
    <source>
        <dbReference type="EMBL" id="KAJ8312396.1"/>
    </source>
</evidence>
<dbReference type="InterPro" id="IPR036365">
    <property type="entry name" value="PGBD-like_sf"/>
</dbReference>
<keyword evidence="6" id="KW-0482">Metalloprotease</keyword>
<keyword evidence="4" id="KW-0378">Hydrolase</keyword>
<feature type="signal peptide" evidence="9">
    <location>
        <begin position="1"/>
        <end position="17"/>
    </location>
</feature>
<evidence type="ECO:0000256" key="6">
    <source>
        <dbReference type="ARBA" id="ARBA00023049"/>
    </source>
</evidence>
<dbReference type="InterPro" id="IPR001818">
    <property type="entry name" value="Pept_M10_metallopeptidase"/>
</dbReference>
<dbReference type="InterPro" id="IPR018487">
    <property type="entry name" value="Hemopexin-like_repeat"/>
</dbReference>
<evidence type="ECO:0000256" key="1">
    <source>
        <dbReference type="ARBA" id="ARBA00010370"/>
    </source>
</evidence>
<feature type="repeat" description="Hemopexin" evidence="7">
    <location>
        <begin position="396"/>
        <end position="443"/>
    </location>
</feature>
<dbReference type="EMBL" id="JARBDR010000440">
    <property type="protein sequence ID" value="KAJ8312396.1"/>
    <property type="molecule type" value="Genomic_DNA"/>
</dbReference>
<keyword evidence="12" id="KW-1185">Reference proteome</keyword>
<dbReference type="CDD" id="cd04278">
    <property type="entry name" value="ZnMc_MMP"/>
    <property type="match status" value="1"/>
</dbReference>
<evidence type="ECO:0000256" key="9">
    <source>
        <dbReference type="SAM" id="SignalP"/>
    </source>
</evidence>
<evidence type="ECO:0000256" key="8">
    <source>
        <dbReference type="SAM" id="MobiDB-lite"/>
    </source>
</evidence>
<dbReference type="SUPFAM" id="SSF55486">
    <property type="entry name" value="Metalloproteases ('zincins'), catalytic domain"/>
    <property type="match status" value="1"/>
</dbReference>
<dbReference type="Gene3D" id="3.40.390.10">
    <property type="entry name" value="Collagenase (Catalytic Domain)"/>
    <property type="match status" value="1"/>
</dbReference>
<evidence type="ECO:0000256" key="7">
    <source>
        <dbReference type="PROSITE-ProRule" id="PRU01011"/>
    </source>
</evidence>
<dbReference type="InterPro" id="IPR021190">
    <property type="entry name" value="Pept_M10A"/>
</dbReference>
<reference evidence="11 12" key="1">
    <citation type="submission" date="2022-12" db="EMBL/GenBank/DDBJ databases">
        <title>Chromosome-level genome of Tegillarca granosa.</title>
        <authorList>
            <person name="Kim J."/>
        </authorList>
    </citation>
    <scope>NUCLEOTIDE SEQUENCE [LARGE SCALE GENOMIC DNA]</scope>
    <source>
        <strain evidence="11">Teg-2019</strain>
        <tissue evidence="11">Adductor muscle</tissue>
    </source>
</reference>
<organism evidence="11 12">
    <name type="scientific">Tegillarca granosa</name>
    <name type="common">Malaysian cockle</name>
    <name type="synonym">Anadara granosa</name>
    <dbReference type="NCBI Taxonomy" id="220873"/>
    <lineage>
        <taxon>Eukaryota</taxon>
        <taxon>Metazoa</taxon>
        <taxon>Spiralia</taxon>
        <taxon>Lophotrochozoa</taxon>
        <taxon>Mollusca</taxon>
        <taxon>Bivalvia</taxon>
        <taxon>Autobranchia</taxon>
        <taxon>Pteriomorphia</taxon>
        <taxon>Arcoida</taxon>
        <taxon>Arcoidea</taxon>
        <taxon>Arcidae</taxon>
        <taxon>Tegillarca</taxon>
    </lineage>
</organism>
<name>A0ABQ9F4U9_TEGGR</name>
<dbReference type="SUPFAM" id="SSF50923">
    <property type="entry name" value="Hemopexin-like domain"/>
    <property type="match status" value="1"/>
</dbReference>
<feature type="compositionally biased region" description="Low complexity" evidence="8">
    <location>
        <begin position="268"/>
        <end position="293"/>
    </location>
</feature>
<dbReference type="SMART" id="SM00235">
    <property type="entry name" value="ZnMc"/>
    <property type="match status" value="1"/>
</dbReference>
<proteinExistence type="inferred from homology"/>
<keyword evidence="9" id="KW-0732">Signal</keyword>
<feature type="chain" id="PRO_5045632260" description="Peptidase metallopeptidase domain-containing protein" evidence="9">
    <location>
        <begin position="18"/>
        <end position="496"/>
    </location>
</feature>
<evidence type="ECO:0000256" key="3">
    <source>
        <dbReference type="ARBA" id="ARBA00022723"/>
    </source>
</evidence>
<dbReference type="PRINTS" id="PR00138">
    <property type="entry name" value="MATRIXIN"/>
</dbReference>
<dbReference type="Gene3D" id="2.110.10.10">
    <property type="entry name" value="Hemopexin-like domain"/>
    <property type="match status" value="1"/>
</dbReference>
<dbReference type="PANTHER" id="PTHR10201:SF323">
    <property type="entry name" value="MATRIX METALLOPROTEINASE-21"/>
    <property type="match status" value="1"/>
</dbReference>
<dbReference type="InterPro" id="IPR024079">
    <property type="entry name" value="MetalloPept_cat_dom_sf"/>
</dbReference>
<dbReference type="PIRSF" id="PIRSF001191">
    <property type="entry name" value="Peptidase_M10A_matrix"/>
    <property type="match status" value="1"/>
</dbReference>
<dbReference type="Pfam" id="PF00413">
    <property type="entry name" value="Peptidase_M10"/>
    <property type="match status" value="1"/>
</dbReference>
<comment type="caution">
    <text evidence="11">The sequence shown here is derived from an EMBL/GenBank/DDBJ whole genome shotgun (WGS) entry which is preliminary data.</text>
</comment>
<evidence type="ECO:0000256" key="4">
    <source>
        <dbReference type="ARBA" id="ARBA00022801"/>
    </source>
</evidence>
<feature type="domain" description="Peptidase metallopeptidase" evidence="10">
    <location>
        <begin position="106"/>
        <end position="267"/>
    </location>
</feature>
<sequence>MEKVFFLGFLLFFLVYAQKDYTECDEYLRKYGYVFPGQPFNRTEALRAFQRFAGLPRTGMYNDATKMKMRERRCGCLDIMHNRTAPGGAEGRRKRNARGPQGFNAGRFRWSRTALTWRLITPLQNSRLSVEEQRDAIRRAFDLWAQQTPLTFSERRSSTADINIVFAGRTHRIGRGDEGFDGQGRVLAHAFFPEDGRAHFDEEERWVINSNDGIELFIVAAHEFGHNLGLGHSEVQSALMAPFYAGFTENFQLDRDDIAGIQTLYGGPTTATPAPPTSRRTTLRPTQPTPATTSATRNFVCDIPFTAVMSDFSGDLLAFIGSRSFLKIRFGTGLLYGPAPSQFAFRRPIRRPDAAFNIQTTGEFFFVKGIRLFRYDAVGQRNGRPAWILGGTSSMPERPHAALAISRNDIYMFGATQVWKWNAFRDEVIPGSHSYINEEFPGIPDMPDAALAFNSSLAYFFKGTTFITYDLTNRRVISGPADTGSFFMGNICGNPN</sequence>
<dbReference type="InterPro" id="IPR006026">
    <property type="entry name" value="Peptidase_Metallo"/>
</dbReference>
<dbReference type="PROSITE" id="PS51642">
    <property type="entry name" value="HEMOPEXIN_2"/>
    <property type="match status" value="1"/>
</dbReference>
<dbReference type="Proteomes" id="UP001217089">
    <property type="component" value="Unassembled WGS sequence"/>
</dbReference>
<dbReference type="PANTHER" id="PTHR10201">
    <property type="entry name" value="MATRIX METALLOPROTEINASE"/>
    <property type="match status" value="1"/>
</dbReference>
<evidence type="ECO:0000313" key="12">
    <source>
        <dbReference type="Proteomes" id="UP001217089"/>
    </source>
</evidence>
<keyword evidence="3" id="KW-0479">Metal-binding</keyword>
<dbReference type="SMART" id="SM00120">
    <property type="entry name" value="HX"/>
    <property type="match status" value="3"/>
</dbReference>
<gene>
    <name evidence="11" type="ORF">KUTeg_009769</name>
</gene>
<evidence type="ECO:0000259" key="10">
    <source>
        <dbReference type="SMART" id="SM00235"/>
    </source>
</evidence>